<evidence type="ECO:0000313" key="2">
    <source>
        <dbReference type="EMBL" id="PTQ57480.1"/>
    </source>
</evidence>
<proteinExistence type="predicted"/>
<evidence type="ECO:0000256" key="1">
    <source>
        <dbReference type="SAM" id="MobiDB-lite"/>
    </source>
</evidence>
<dbReference type="Proteomes" id="UP000244338">
    <property type="component" value="Unassembled WGS sequence"/>
</dbReference>
<gene>
    <name evidence="2" type="ORF">BSOLF_1358</name>
</gene>
<dbReference type="EMBL" id="PEBX01000006">
    <property type="protein sequence ID" value="PTQ57480.1"/>
    <property type="molecule type" value="Genomic_DNA"/>
</dbReference>
<comment type="caution">
    <text evidence="2">The sequence shown here is derived from an EMBL/GenBank/DDBJ whole genome shotgun (WGS) entry which is preliminary data.</text>
</comment>
<evidence type="ECO:0000313" key="3">
    <source>
        <dbReference type="Proteomes" id="UP000244338"/>
    </source>
</evidence>
<organism evidence="2 3">
    <name type="scientific">Candidatus Carbonibacillus altaicus</name>
    <dbReference type="NCBI Taxonomy" id="2163959"/>
    <lineage>
        <taxon>Bacteria</taxon>
        <taxon>Bacillati</taxon>
        <taxon>Bacillota</taxon>
        <taxon>Bacilli</taxon>
        <taxon>Bacillales</taxon>
        <taxon>Candidatus Carbonibacillus</taxon>
    </lineage>
</organism>
<reference evidence="3" key="1">
    <citation type="journal article" date="2018" name="Sci. Rep.">
        <title>Lignite coal burning seam in the remote Altai Mountains harbors a hydrogen-driven thermophilic microbial community.</title>
        <authorList>
            <person name="Kadnikov V.V."/>
            <person name="Mardanov A.V."/>
            <person name="Ivasenko D.A."/>
            <person name="Antsiferov D.V."/>
            <person name="Beletsky A.V."/>
            <person name="Karnachuk O.V."/>
            <person name="Ravin N.V."/>
        </authorList>
    </citation>
    <scope>NUCLEOTIDE SEQUENCE [LARGE SCALE GENOMIC DNA]</scope>
</reference>
<accession>A0A2R6Y470</accession>
<dbReference type="AlphaFoldDB" id="A0A2R6Y470"/>
<name>A0A2R6Y470_9BACL</name>
<protein>
    <submittedName>
        <fullName evidence="2">Uncharacterized protein</fullName>
    </submittedName>
</protein>
<feature type="region of interest" description="Disordered" evidence="1">
    <location>
        <begin position="22"/>
        <end position="43"/>
    </location>
</feature>
<sequence length="43" mass="4959">MSPAWHVPPLYTSHHTKKVWPLQKTKSAKVKGIEEHKKRLPTG</sequence>